<keyword evidence="5" id="KW-1185">Reference proteome</keyword>
<dbReference type="WBParaSite" id="PgR032X_g033_t01">
    <property type="protein sequence ID" value="PgR032X_g033_t01"/>
    <property type="gene ID" value="PgR032X_g033"/>
</dbReference>
<dbReference type="InterPro" id="IPR044865">
    <property type="entry name" value="MRH_dom"/>
</dbReference>
<dbReference type="InterPro" id="IPR039181">
    <property type="entry name" value="Elapor1/2"/>
</dbReference>
<keyword evidence="1" id="KW-0732">Signal</keyword>
<feature type="transmembrane region" description="Helical" evidence="3">
    <location>
        <begin position="510"/>
        <end position="530"/>
    </location>
</feature>
<dbReference type="PANTHER" id="PTHR22727">
    <property type="entry name" value="PROTEIN CBG13728"/>
    <property type="match status" value="1"/>
</dbReference>
<sequence>DTIPNYGFQYILWNNLPPNMATRCEYLTEDSTVSCNIGESWLPAGSLIHSSPTHELGIALELLLYVREGFSNPFLPKGTKASAQNPTAHITFEFEISCADSSCVLYFIEDSSSQSYYKLIADFNGTQSRRSYTHAIISSQPTKFLFAFMRSRSSSQGDVITDRASIYSINVTNVGQRGGGASACLPCPTSNGKCVACPPGRYISESGRECRKCPRSTMLNTSSDRVGEKSCIPCGPNLDSDDGVSCSSNGILSIRSSDNKTSTFNFTNFLNRTFVASGVKVFAREGTSYFHAFNISLLTEGGAICTETYDVSDFGQAAMLVAEARESVESFVCRSTALPIRASSNISEKLVYVSPLLLGNKLLAITMEKEFGDVKLSDKELDYGGSDIAARLPDVHFFYGSTAASSDLCPNGFRAVVTARCDPSRSASPEARLPSGCPDGTCDGCLYHIILHTSQACPLCTANDYTVIRGECANGKLTVHSIPARHCVLSGAESRERIEACSSLTIHMQILIFFIVALAITLCIIVILVCQKNKRLEYKYMKLVESKGASNGFELPIAESCGVEDGEDDEEVSRLFLLGFFLASNIQKKCKQLCCLQMP</sequence>
<dbReference type="PANTHER" id="PTHR22727:SF15">
    <property type="entry name" value="MRH DOMAIN-CONTAINING PROTEIN"/>
    <property type="match status" value="1"/>
</dbReference>
<protein>
    <submittedName>
        <fullName evidence="6">MRH domain-containing protein</fullName>
    </submittedName>
</protein>
<feature type="domain" description="MRH" evidence="4">
    <location>
        <begin position="244"/>
        <end position="459"/>
    </location>
</feature>
<accession>A0A915BB23</accession>
<evidence type="ECO:0000313" key="6">
    <source>
        <dbReference type="WBParaSite" id="PgR032X_g033_t01"/>
    </source>
</evidence>
<evidence type="ECO:0000256" key="2">
    <source>
        <dbReference type="ARBA" id="ARBA00023157"/>
    </source>
</evidence>
<dbReference type="Proteomes" id="UP000887569">
    <property type="component" value="Unplaced"/>
</dbReference>
<dbReference type="GO" id="GO:0016020">
    <property type="term" value="C:membrane"/>
    <property type="evidence" value="ECO:0007669"/>
    <property type="project" value="TreeGrafter"/>
</dbReference>
<evidence type="ECO:0000259" key="4">
    <source>
        <dbReference type="PROSITE" id="PS51914"/>
    </source>
</evidence>
<dbReference type="Pfam" id="PF23087">
    <property type="entry name" value="MRH_ELAPOR1_9th"/>
    <property type="match status" value="1"/>
</dbReference>
<reference evidence="6" key="1">
    <citation type="submission" date="2022-11" db="UniProtKB">
        <authorList>
            <consortium name="WormBaseParasite"/>
        </authorList>
    </citation>
    <scope>IDENTIFICATION</scope>
</reference>
<keyword evidence="2" id="KW-1015">Disulfide bond</keyword>
<evidence type="ECO:0000256" key="1">
    <source>
        <dbReference type="ARBA" id="ARBA00022729"/>
    </source>
</evidence>
<dbReference type="AlphaFoldDB" id="A0A915BB23"/>
<evidence type="ECO:0000313" key="5">
    <source>
        <dbReference type="Proteomes" id="UP000887569"/>
    </source>
</evidence>
<keyword evidence="3" id="KW-0472">Membrane</keyword>
<proteinExistence type="predicted"/>
<evidence type="ECO:0000256" key="3">
    <source>
        <dbReference type="SAM" id="Phobius"/>
    </source>
</evidence>
<dbReference type="InterPro" id="IPR056607">
    <property type="entry name" value="Elapor1/2_MRH"/>
</dbReference>
<dbReference type="InterPro" id="IPR009030">
    <property type="entry name" value="Growth_fac_rcpt_cys_sf"/>
</dbReference>
<name>A0A915BB23_PARUN</name>
<dbReference type="PROSITE" id="PS51914">
    <property type="entry name" value="MRH"/>
    <property type="match status" value="1"/>
</dbReference>
<dbReference type="InterPro" id="IPR056608">
    <property type="entry name" value="Elapor1/2_GBD"/>
</dbReference>
<organism evidence="5 6">
    <name type="scientific">Parascaris univalens</name>
    <name type="common">Nematode worm</name>
    <dbReference type="NCBI Taxonomy" id="6257"/>
    <lineage>
        <taxon>Eukaryota</taxon>
        <taxon>Metazoa</taxon>
        <taxon>Ecdysozoa</taxon>
        <taxon>Nematoda</taxon>
        <taxon>Chromadorea</taxon>
        <taxon>Rhabditida</taxon>
        <taxon>Spirurina</taxon>
        <taxon>Ascaridomorpha</taxon>
        <taxon>Ascaridoidea</taxon>
        <taxon>Ascarididae</taxon>
        <taxon>Parascaris</taxon>
    </lineage>
</organism>
<dbReference type="Pfam" id="PF23031">
    <property type="entry name" value="GBD_ELAPOR1"/>
    <property type="match status" value="1"/>
</dbReference>
<keyword evidence="3" id="KW-1133">Transmembrane helix</keyword>
<keyword evidence="3" id="KW-0812">Transmembrane</keyword>
<dbReference type="SUPFAM" id="SSF57184">
    <property type="entry name" value="Growth factor receptor domain"/>
    <property type="match status" value="1"/>
</dbReference>